<feature type="domain" description="HTH arsR-type" evidence="4">
    <location>
        <begin position="1"/>
        <end position="90"/>
    </location>
</feature>
<keyword evidence="2" id="KW-0238">DNA-binding</keyword>
<evidence type="ECO:0000259" key="4">
    <source>
        <dbReference type="PROSITE" id="PS50987"/>
    </source>
</evidence>
<dbReference type="AlphaFoldDB" id="R1CSK9"/>
<evidence type="ECO:0000313" key="6">
    <source>
        <dbReference type="Proteomes" id="UP000013378"/>
    </source>
</evidence>
<name>R1CSK9_9FIRM</name>
<dbReference type="eggNOG" id="COG0640">
    <property type="taxonomic scope" value="Bacteria"/>
</dbReference>
<dbReference type="RefSeq" id="WP_006316565.1">
    <property type="nucleotide sequence ID" value="NZ_ARZA01000256.1"/>
</dbReference>
<evidence type="ECO:0000313" key="5">
    <source>
        <dbReference type="EMBL" id="EOC99693.1"/>
    </source>
</evidence>
<dbReference type="InterPro" id="IPR001845">
    <property type="entry name" value="HTH_ArsR_DNA-bd_dom"/>
</dbReference>
<dbReference type="CDD" id="cd00090">
    <property type="entry name" value="HTH_ARSR"/>
    <property type="match status" value="1"/>
</dbReference>
<evidence type="ECO:0000256" key="3">
    <source>
        <dbReference type="ARBA" id="ARBA00023163"/>
    </source>
</evidence>
<organism evidence="5 6">
    <name type="scientific">Caldisalinibacter kiritimatiensis</name>
    <dbReference type="NCBI Taxonomy" id="1304284"/>
    <lineage>
        <taxon>Bacteria</taxon>
        <taxon>Bacillati</taxon>
        <taxon>Bacillota</taxon>
        <taxon>Tissierellia</taxon>
        <taxon>Tissierellales</taxon>
        <taxon>Thermohalobacteraceae</taxon>
        <taxon>Caldisalinibacter</taxon>
    </lineage>
</organism>
<dbReference type="InterPro" id="IPR036388">
    <property type="entry name" value="WH-like_DNA-bd_sf"/>
</dbReference>
<dbReference type="InterPro" id="IPR011991">
    <property type="entry name" value="ArsR-like_HTH"/>
</dbReference>
<comment type="caution">
    <text evidence="5">The sequence shown here is derived from an EMBL/GenBank/DDBJ whole genome shotgun (WGS) entry which is preliminary data.</text>
</comment>
<keyword evidence="3" id="KW-0804">Transcription</keyword>
<proteinExistence type="predicted"/>
<dbReference type="STRING" id="1304284.L21TH_2336"/>
<sequence>MKEKVEIFKALADVNRLMILDMLSCGEMCACEIIEGLELTQPTISHHMKILQKAGLVKGRKEGKWMKYSINNDNIDELCNYIKYLTSDKEDCICKKVSTSCKLK</sequence>
<dbReference type="PATRIC" id="fig|1304284.3.peg.2285"/>
<dbReference type="PROSITE" id="PS50987">
    <property type="entry name" value="HTH_ARSR_2"/>
    <property type="match status" value="1"/>
</dbReference>
<keyword evidence="1" id="KW-0805">Transcription regulation</keyword>
<dbReference type="InterPro" id="IPR036390">
    <property type="entry name" value="WH_DNA-bd_sf"/>
</dbReference>
<protein>
    <submittedName>
        <fullName evidence="5">Arsenical resistance operon repressor</fullName>
    </submittedName>
</protein>
<dbReference type="EMBL" id="ARZA01000256">
    <property type="protein sequence ID" value="EOC99693.1"/>
    <property type="molecule type" value="Genomic_DNA"/>
</dbReference>
<dbReference type="GO" id="GO:0003700">
    <property type="term" value="F:DNA-binding transcription factor activity"/>
    <property type="evidence" value="ECO:0007669"/>
    <property type="project" value="InterPro"/>
</dbReference>
<dbReference type="InterPro" id="IPR051081">
    <property type="entry name" value="HTH_MetalResp_TranReg"/>
</dbReference>
<dbReference type="Pfam" id="PF01022">
    <property type="entry name" value="HTH_5"/>
    <property type="match status" value="1"/>
</dbReference>
<evidence type="ECO:0000256" key="2">
    <source>
        <dbReference type="ARBA" id="ARBA00023125"/>
    </source>
</evidence>
<evidence type="ECO:0000256" key="1">
    <source>
        <dbReference type="ARBA" id="ARBA00023015"/>
    </source>
</evidence>
<dbReference type="PANTHER" id="PTHR33154:SF18">
    <property type="entry name" value="ARSENICAL RESISTANCE OPERON REPRESSOR"/>
    <property type="match status" value="1"/>
</dbReference>
<dbReference type="GO" id="GO:0003677">
    <property type="term" value="F:DNA binding"/>
    <property type="evidence" value="ECO:0007669"/>
    <property type="project" value="UniProtKB-KW"/>
</dbReference>
<dbReference type="PRINTS" id="PR00778">
    <property type="entry name" value="HTHARSR"/>
</dbReference>
<accession>R1CSK9</accession>
<dbReference type="Gene3D" id="1.10.10.10">
    <property type="entry name" value="Winged helix-like DNA-binding domain superfamily/Winged helix DNA-binding domain"/>
    <property type="match status" value="1"/>
</dbReference>
<dbReference type="OrthoDB" id="9798835at2"/>
<keyword evidence="6" id="KW-1185">Reference proteome</keyword>
<dbReference type="NCBIfam" id="NF033788">
    <property type="entry name" value="HTH_metalloreg"/>
    <property type="match status" value="1"/>
</dbReference>
<dbReference type="Proteomes" id="UP000013378">
    <property type="component" value="Unassembled WGS sequence"/>
</dbReference>
<dbReference type="SUPFAM" id="SSF46785">
    <property type="entry name" value="Winged helix' DNA-binding domain"/>
    <property type="match status" value="1"/>
</dbReference>
<dbReference type="SMART" id="SM00418">
    <property type="entry name" value="HTH_ARSR"/>
    <property type="match status" value="1"/>
</dbReference>
<reference evidence="5 6" key="1">
    <citation type="journal article" date="2015" name="Geomicrobiol. J.">
        <title>Caldisalinibacter kiritimatiensis gen. nov., sp. nov., a moderately thermohalophilic thiosulfate-reducing bacterium from a hypersaline microbial mat.</title>
        <authorList>
            <person name="Ben Hania W."/>
            <person name="Joseph M."/>
            <person name="Fiebig A."/>
            <person name="Bunk B."/>
            <person name="Klenk H.-P."/>
            <person name="Fardeau M.-L."/>
            <person name="Spring S."/>
        </authorList>
    </citation>
    <scope>NUCLEOTIDE SEQUENCE [LARGE SCALE GENOMIC DNA]</scope>
    <source>
        <strain evidence="5 6">L21-TH-D2</strain>
    </source>
</reference>
<gene>
    <name evidence="5" type="ORF">L21TH_2336</name>
</gene>
<dbReference type="PANTHER" id="PTHR33154">
    <property type="entry name" value="TRANSCRIPTIONAL REGULATOR, ARSR FAMILY"/>
    <property type="match status" value="1"/>
</dbReference>